<dbReference type="GO" id="GO:0019646">
    <property type="term" value="P:aerobic electron transport chain"/>
    <property type="evidence" value="ECO:0007669"/>
    <property type="project" value="InterPro"/>
</dbReference>
<dbReference type="Gene3D" id="4.10.490.10">
    <property type="entry name" value="High potential iron-sulphur protein"/>
    <property type="match status" value="1"/>
</dbReference>
<evidence type="ECO:0000256" key="2">
    <source>
        <dbReference type="ARBA" id="ARBA00022485"/>
    </source>
</evidence>
<keyword evidence="5" id="KW-0408">Iron</keyword>
<evidence type="ECO:0000256" key="1">
    <source>
        <dbReference type="ARBA" id="ARBA00022448"/>
    </source>
</evidence>
<keyword evidence="4" id="KW-0249">Electron transport</keyword>
<dbReference type="OrthoDB" id="5334781at2"/>
<dbReference type="AlphaFoldDB" id="A0A328CA67"/>
<dbReference type="NCBIfam" id="TIGR01409">
    <property type="entry name" value="TAT_signal_seq"/>
    <property type="match status" value="1"/>
</dbReference>
<sequence>MNEKTLLNRRQFLERAALLGALATGGVSLLAACQPSGSGQPSGSKPKGQATGAQEGGQAQQVNCDDTSGLSEAQVATRTANGYVEQTPKPDQRCDNCALYTAPEAGASCGGCTVVAGPINPGGWCRIWAKKA</sequence>
<proteinExistence type="predicted"/>
<reference evidence="9 10" key="1">
    <citation type="submission" date="2018-05" db="EMBL/GenBank/DDBJ databases">
        <title>Lujinxingia marina gen. nov. sp. nov., a new facultative anaerobic member of the class Deltaproteobacteria, and proposal of Lujinxingaceae fam. nov.</title>
        <authorList>
            <person name="Li C.-M."/>
        </authorList>
    </citation>
    <scope>NUCLEOTIDE SEQUENCE [LARGE SCALE GENOMIC DNA]</scope>
    <source>
        <strain evidence="9 10">B210</strain>
    </source>
</reference>
<dbReference type="InterPro" id="IPR036369">
    <property type="entry name" value="HIPIP_sf"/>
</dbReference>
<evidence type="ECO:0000259" key="8">
    <source>
        <dbReference type="PROSITE" id="PS51373"/>
    </source>
</evidence>
<dbReference type="EMBL" id="QHKO01000003">
    <property type="protein sequence ID" value="RAL22753.1"/>
    <property type="molecule type" value="Genomic_DNA"/>
</dbReference>
<dbReference type="PROSITE" id="PS51318">
    <property type="entry name" value="TAT"/>
    <property type="match status" value="1"/>
</dbReference>
<dbReference type="Pfam" id="PF01355">
    <property type="entry name" value="HIPIP"/>
    <property type="match status" value="1"/>
</dbReference>
<dbReference type="InterPro" id="IPR019546">
    <property type="entry name" value="TAT_signal_bac_arc"/>
</dbReference>
<evidence type="ECO:0000256" key="6">
    <source>
        <dbReference type="ARBA" id="ARBA00023014"/>
    </source>
</evidence>
<evidence type="ECO:0000256" key="7">
    <source>
        <dbReference type="SAM" id="MobiDB-lite"/>
    </source>
</evidence>
<evidence type="ECO:0000313" key="10">
    <source>
        <dbReference type="Proteomes" id="UP000249169"/>
    </source>
</evidence>
<comment type="caution">
    <text evidence="9">The sequence shown here is derived from an EMBL/GenBank/DDBJ whole genome shotgun (WGS) entry which is preliminary data.</text>
</comment>
<organism evidence="9 10">
    <name type="scientific">Lujinxingia litoralis</name>
    <dbReference type="NCBI Taxonomy" id="2211119"/>
    <lineage>
        <taxon>Bacteria</taxon>
        <taxon>Deltaproteobacteria</taxon>
        <taxon>Bradymonadales</taxon>
        <taxon>Lujinxingiaceae</taxon>
        <taxon>Lujinxingia</taxon>
    </lineage>
</organism>
<dbReference type="SUPFAM" id="SSF57652">
    <property type="entry name" value="HIPIP (high potential iron protein)"/>
    <property type="match status" value="1"/>
</dbReference>
<feature type="domain" description="High potential iron-sulfur proteins family profile" evidence="8">
    <location>
        <begin position="65"/>
        <end position="132"/>
    </location>
</feature>
<dbReference type="InterPro" id="IPR006311">
    <property type="entry name" value="TAT_signal"/>
</dbReference>
<evidence type="ECO:0000313" key="9">
    <source>
        <dbReference type="EMBL" id="RAL22753.1"/>
    </source>
</evidence>
<evidence type="ECO:0000256" key="4">
    <source>
        <dbReference type="ARBA" id="ARBA00022982"/>
    </source>
</evidence>
<dbReference type="GO" id="GO:0051539">
    <property type="term" value="F:4 iron, 4 sulfur cluster binding"/>
    <property type="evidence" value="ECO:0007669"/>
    <property type="project" value="UniProtKB-KW"/>
</dbReference>
<feature type="compositionally biased region" description="Polar residues" evidence="7">
    <location>
        <begin position="62"/>
        <end position="71"/>
    </location>
</feature>
<feature type="region of interest" description="Disordered" evidence="7">
    <location>
        <begin position="34"/>
        <end position="71"/>
    </location>
</feature>
<keyword evidence="10" id="KW-1185">Reference proteome</keyword>
<keyword evidence="6" id="KW-0411">Iron-sulfur</keyword>
<feature type="compositionally biased region" description="Low complexity" evidence="7">
    <location>
        <begin position="34"/>
        <end position="61"/>
    </location>
</feature>
<name>A0A328CA67_9DELT</name>
<evidence type="ECO:0000256" key="5">
    <source>
        <dbReference type="ARBA" id="ARBA00023004"/>
    </source>
</evidence>
<evidence type="ECO:0000256" key="3">
    <source>
        <dbReference type="ARBA" id="ARBA00022723"/>
    </source>
</evidence>
<keyword evidence="2" id="KW-0004">4Fe-4S</keyword>
<accession>A0A328CA67</accession>
<keyword evidence="3" id="KW-0479">Metal-binding</keyword>
<dbReference type="PROSITE" id="PS51373">
    <property type="entry name" value="HIPIP"/>
    <property type="match status" value="1"/>
</dbReference>
<dbReference type="RefSeq" id="WP_111729281.1">
    <property type="nucleotide sequence ID" value="NZ_QHKO01000003.1"/>
</dbReference>
<dbReference type="PROSITE" id="PS51257">
    <property type="entry name" value="PROKAR_LIPOPROTEIN"/>
    <property type="match status" value="1"/>
</dbReference>
<dbReference type="GO" id="GO:0009055">
    <property type="term" value="F:electron transfer activity"/>
    <property type="evidence" value="ECO:0007669"/>
    <property type="project" value="InterPro"/>
</dbReference>
<gene>
    <name evidence="9" type="ORF">DL240_07590</name>
</gene>
<dbReference type="Proteomes" id="UP000249169">
    <property type="component" value="Unassembled WGS sequence"/>
</dbReference>
<dbReference type="GO" id="GO:0046872">
    <property type="term" value="F:metal ion binding"/>
    <property type="evidence" value="ECO:0007669"/>
    <property type="project" value="UniProtKB-KW"/>
</dbReference>
<protein>
    <recommendedName>
        <fullName evidence="8">High potential iron-sulfur proteins family profile domain-containing protein</fullName>
    </recommendedName>
</protein>
<dbReference type="InterPro" id="IPR000170">
    <property type="entry name" value="High_potential_FeS_prot"/>
</dbReference>
<keyword evidence="1" id="KW-0813">Transport</keyword>